<name>A0AAV1PL90_SCOSC</name>
<comment type="caution">
    <text evidence="1">The sequence shown here is derived from an EMBL/GenBank/DDBJ whole genome shotgun (WGS) entry which is preliminary data.</text>
</comment>
<dbReference type="Proteomes" id="UP001314229">
    <property type="component" value="Unassembled WGS sequence"/>
</dbReference>
<sequence length="168" mass="20000">MTKMEQIAAAMQVLFMCLQAHIEIQERKMLLLSTILLRRQRTNRPQSRLHARRQLVLRLVARRRSHVIWEHPRSRHWWDTIVPDFNAQQFMQNFRVSRDSFMYICDRTKTILARQNTNYRLSEHGDNFMEELPGRHINVQPAVQALPDNGNPEGSDVRAALMEYFCQN</sequence>
<protein>
    <submittedName>
        <fullName evidence="1">Protein ANTAGONIST OF LIKE HETEROCHROMATIN PROTEIN 1-like</fullName>
    </submittedName>
</protein>
<reference evidence="1 2" key="1">
    <citation type="submission" date="2024-01" db="EMBL/GenBank/DDBJ databases">
        <authorList>
            <person name="Alioto T."/>
            <person name="Alioto T."/>
            <person name="Gomez Garrido J."/>
        </authorList>
    </citation>
    <scope>NUCLEOTIDE SEQUENCE [LARGE SCALE GENOMIC DNA]</scope>
</reference>
<accession>A0AAV1PL90</accession>
<gene>
    <name evidence="1" type="ORF">FSCOSCO3_A016482</name>
</gene>
<proteinExistence type="predicted"/>
<keyword evidence="2" id="KW-1185">Reference proteome</keyword>
<evidence type="ECO:0000313" key="1">
    <source>
        <dbReference type="EMBL" id="CAK6971297.1"/>
    </source>
</evidence>
<dbReference type="EMBL" id="CAWUFR010000175">
    <property type="protein sequence ID" value="CAK6971297.1"/>
    <property type="molecule type" value="Genomic_DNA"/>
</dbReference>
<evidence type="ECO:0000313" key="2">
    <source>
        <dbReference type="Proteomes" id="UP001314229"/>
    </source>
</evidence>
<dbReference type="AlphaFoldDB" id="A0AAV1PL90"/>
<organism evidence="1 2">
    <name type="scientific">Scomber scombrus</name>
    <name type="common">Atlantic mackerel</name>
    <name type="synonym">Scomber vernalis</name>
    <dbReference type="NCBI Taxonomy" id="13677"/>
    <lineage>
        <taxon>Eukaryota</taxon>
        <taxon>Metazoa</taxon>
        <taxon>Chordata</taxon>
        <taxon>Craniata</taxon>
        <taxon>Vertebrata</taxon>
        <taxon>Euteleostomi</taxon>
        <taxon>Actinopterygii</taxon>
        <taxon>Neopterygii</taxon>
        <taxon>Teleostei</taxon>
        <taxon>Neoteleostei</taxon>
        <taxon>Acanthomorphata</taxon>
        <taxon>Pelagiaria</taxon>
        <taxon>Scombriformes</taxon>
        <taxon>Scombridae</taxon>
        <taxon>Scomber</taxon>
    </lineage>
</organism>